<keyword evidence="22" id="KW-1185">Reference proteome</keyword>
<evidence type="ECO:0000256" key="5">
    <source>
        <dbReference type="ARBA" id="ARBA00022517"/>
    </source>
</evidence>
<feature type="domain" description="PI3K/PI4K catalytic" evidence="18">
    <location>
        <begin position="3725"/>
        <end position="4056"/>
    </location>
</feature>
<dbReference type="Pfam" id="PF19704">
    <property type="entry name" value="DNAPKcs_CC5"/>
    <property type="match status" value="1"/>
</dbReference>
<dbReference type="PANTHER" id="PTHR11139:SF68">
    <property type="entry name" value="DNA-DEPENDENT PROTEIN KINASE CATALYTIC SUBUNIT"/>
    <property type="match status" value="1"/>
</dbReference>
<evidence type="ECO:0000256" key="16">
    <source>
        <dbReference type="ARBA" id="ARBA00023242"/>
    </source>
</evidence>
<dbReference type="SMART" id="SM01343">
    <property type="entry name" value="FATC"/>
    <property type="match status" value="1"/>
</dbReference>
<feature type="domain" description="FAT" evidence="19">
    <location>
        <begin position="2873"/>
        <end position="3517"/>
    </location>
</feature>
<evidence type="ECO:0000256" key="17">
    <source>
        <dbReference type="SAM" id="MobiDB-lite"/>
    </source>
</evidence>
<sequence>MATGLLEESLWSLHKSLGASGEAERDQAETVVGNITQICLHEISLKDIDYCCSVLFDKEIGIIAYLQKISKKNEYQGSGAKYGLLEFLSGFIHKVDKKIIPYAVEIKEVCILNYSTDRFAKIRNAALPVLIKILELSVGTDLGEDLQIKKLIDKFFMELTKGSKLTASVKGSIYYLLGVIAEVYPEHMMTYSSRLLDLYKSALKQEMTAKTKKPELTVISGCLSGLTAYLINFTQSSEDGSCYDIYKYAKMAIDPSINLSRYEVPKAGLILFSKHASQLREFFIDDYQVMYERLCHWSHHRNREVLNIGMSAMEAFLKEISEMLVQKSGEGLIKGAVFKFFMQQFRSIMNSSEANSKEISLAIRGYGLLAAPCKSFLKANDVQFMFSEMITKCEQQFFGNTDDLQDKLHSLHSYLEALANIINEVNEVSDTFASIVEHLLVLQLENIPSINEKIHYSCIRSVIHVLLSLMAKGSTFHQVLSGVVYQSVIRTCSHPIVLETEQTEEDLTAVDTFKEKNISYRNYLDVWTHLLESAKIKDLSTLGISIEERTQLTDAVYNELMTAILKVLNKLDLTSTSSTELTEQVDGASTSADVSMETDDVSADPTVGVQATKPKDFQVFINLVDFCRDLLPTKCTELFEKWIFTFSHNIILLSTKNPLVSGFYKFLAMCMKISNKLSYFQSVAPISPSKSHVAMETEDSNENEKQKAVCYLLVKKFSKEVLVRMKQYQDDLLAACLTFVLSLPKEIITEQMIEVVPAVQVALSLGLSYLPLAGIAIDALEYWCHNLPHHIIHPHYSAILPYLDNYIKTVDKGAEEIKVESTVSTGKGKKKLPIRLIRKQKIESEKSYESKLAVVKQRVVQYLGSLGGSVNYALLANSEEEISKQAIAWDTNKHLRFDIPFIDMKPIIYFDPFLPHVVELAMKSSDRQTKVAACELLHSLILYCLGRCAQQPGEQQKRYPMEAIYKKLFPAMLQLACDVELVSKQLFEPLTMQIIHWFTNNKMAESMETMALLDTIFDSIIQSSDTALRDFSAKCLREFLKWSLKQSSVKATEKSPVNTSSMLKRIFSFALHPSAFKRLGAALAFNNVYQILREEKSLVDRYIFQILVHFVESLSLAHQDEKSLGTQEQCVAVLDHLQRIIIFHADLLSKQSKLRPEPREWSSKTLDIAVRWLSRQCGRPQTECRHACMKLVYQLCTHVPGIKATKDYFGTFLKTGGAPHFISRFEGGGTATHGKSGISACPTMIKISEVFSLTSALNWFDMLLAALDCYTWVFGEGLLTPSDLLSEKAAKTSKVFESLKYFLKHVALSEIGDAAKLFKKNVDADLFTPLEIEQYNRNKCTVIVRLWNFVAVIVGKYPKEAFKVIPQDIWSEDLWELLIKCVVQPQAVGFNMGDIEIINKLPTELEQVLMIFNRYLPENHSKDLKIALRSHLQGDRDLFGLLPISLNDPGVAHNILHHLVIGYSLLNKTRLLQHIVQTQNKPQLLVFNTVYNGVFEKKGSKKTVVSLTPTALGLGRSLLELSFQLDLPATILIESLLNQDDIQNKSMNVQLQHGDLFFTRYKSTICHSIAEQAETVIPLLADRAVDNARKISSFLVATVDYIARDRILRKKEGAKVASIILSQWDKFSIWWTNKASAEFQSLAISLLTKVLLIDSKVTSHTSHPSFSTIFDMYEIMLTDRRTNLAFKNHVLDLLPFFAMSQDTYIKKLKVSLDRLVADNFPLKSSEFTQGSPRYNDYILALKKILVALELSGSPMLLELLISIFCRENKHAYEDEIQAVIARYTRRLPQDKQKLALDVPHAIFIKEGSFPPAIRTAAMERVCLPMLRLVRKSALIEFFQDHIKHMMTEIEAKLIKTSASQLENQLVTKMGCFQQMELLYSRLSKDEVYSKNSIINEKYCSGHVETGKEMTQKLTKCAHDARSEDTRGETMLVELRRLYHCSAYNLMISIISCTQTDVKFYQGFLLSDKEDKGQFVLENIVDKDKKYEFSAELESLMERKKRFVSIRSEVKEKRTDDVEESMFSSFSLTSQYMDDSSLSDDLNQFDFMAGTAQMMSGSVERDRLKGRSELTKKSSYPNEPEDTATLSGDYLELEMDELNQHECMAQMIALLKHLHTTITPPEKGTIPKEMPKWMQFFHKKMKDPTTNINIKLFIAKLIINTSEVFQPYTKFWLPCLCQLIFSGPMSSGGINFFITDIIVTMMSWHTISIPQDTLEERAMASRLVQFLMANIYHTNRSIYKNNLEMLKTLLECWKDRIEIPYKIVYNHLKSEECSVGVQLLGVIITCKFPPYGPDAPVDREKFFITVGNIIGAKSKPVYTAASEVVGMILRYLAEKEKETDGEFHDYLVKQISSLQFTKPDNFIVCVNRLNHHYEAIADRFLNKILYMLPSLSGDFRTQCLVIINSRIEQIDNVFMELKSKGLISFLTHRNEDTQLESLNIITSIRHKLKASEMNSLMEAITAFTHHPSTPCRKIMYELLMWIYDNYREDESEESHAIMQKTKETLLKGLGDDDILCRLLVQNFWSSETRLPTGTLDRMVAMLEAMYSPSTEQQYLSYSTSLLLEMTSKSPDYQREIFEHPLSECKFQEFSVRSSWKQRHAAMTPLFASSLSTQSESMEGVEDSLDGGVRATQVGQQFTATMDAGSGAPFNWLTQSSLDTYGDYSTVGQETPSSLLFSVGSTDSQSTSASRRSRPGFGLPRKPTPQKPGKTTKNEETVNGPGSEMWRLKRRFLKDQQSTSVYFAKRQMNLNKRREELMKEQRSRRENQVTMYRKYRSGDLPDIQIKYSYLIAPLQALAHRDSTIAKLLFSSVFKAIFKKMDEVKTEREIEETTSQINRSMETIFNTTAQYYPPFLGCIMNILYELRSSIKVNPSSLSTGAIVSNLQPLGITVLEEQLIQTDNVDPRPTKRGRTTTGTQVSLDVNQWIEMARLYKSVNQYDVLHGIFSGKIDTKSITQEAMIAEAKGDYQTANRLYDEALSKEDWDDGDPLTAEVDLWDDSRMECLDHLTQWTDLEAVSVAGVDTSTPPDLNKVWDDTFCQEHFLPYLIRSKLKLMLQSEGEQSLLTFVDKAMQNLEHRAVLESRYSMELALMYLWQEDYDRARHYAGIASQKFLQEWSSTDSLMITSRTSQLQQLQPLVELQEFLQFMAKDSNMTHTNANQLIRTWETRQPHQLLDPVTIWDDVITNRNVYLDHICHRLNTKNRDSQEDDEEDLFEESKLRLKLAMAQSCKGQNNFALTLRILKKTNTMCKTIGNEQLNIEWSQLYASTHHKKAICSEWSEDTFNSVITTIDQLGKYKDCDAFSQKPDLCRRHHVLTGISHELLADACLTANPSEHLSGKTQEKLLQLSKIKKLNQTEVVSSLIEKGYQELRAAVSDGIVTRSRSESFTQADAQMALCKFCDKFLRTKEEDEEHIDSKVLESYPETITVCLLKAMKLGSKEAIERFPRLLQLVELYPDTMAAFVNKASEVPSWMFLLWISQMMALMDKVEASAVQPILLQLATDYPQAVVYPFRISCEGFEFDNSTQGKKNKQSVEKLASLLTEERVPLVGKFISALDQFAQPEMLFKDWTDDIRKMLMSKTKARDKIMEKYKEIYNILIDYKDVQDVSSSQMSFLSQSTTVGMGDYRKKFAEIFKKDFISTFGKNGEKLVNMTAKEFQSQFIRLNGEFDKHKKPRGKLIPPTSLREYCQWLADFNPNRDSRELEIPGQYDGLAKPLPEYHIRVAGFDERVLVMSSLRKPKRITVRGNDEKDYHYLVKGGEDLRQDARIEQLFVIMNKVFSKDPACRHRKLKLKTYQVIPMTPRVGLIEWMNNTIPLKDFVLNALTEQERKYVMGEQGPMKQHEKWTYRYWDDKKKSIAGMYSKVYMNYSRADTIKEQRLKENKVPWDLFRRAFHQMSTSPEAFHVLRCELIVTHAVICICQYFLGIGDRHLSNFMINLKSGGMVGIDFGHNFGSATQFLPVPELMPFRLTRQIVNLCLPLPVKGLLESTMVHTLRALRIDYDLLVNTMDVFVKEPSLDWLNFAEKQMNEKMGPDDDEIDATWYPKQKIEYAQRKLKGDNPCYITRDELTLGHQRNAAFKSFLEVVLGDKKDNVRATLPKTGLSCEQQVAALIDQATDPNILGRVWQGWEAWI</sequence>
<dbReference type="CDD" id="cd05172">
    <property type="entry name" value="PIKKc_DNA-PK"/>
    <property type="match status" value="1"/>
</dbReference>
<dbReference type="Pfam" id="PF20502">
    <property type="entry name" value="DNAPKcs_CC1-2"/>
    <property type="match status" value="1"/>
</dbReference>
<dbReference type="Gene3D" id="3.30.1010.10">
    <property type="entry name" value="Phosphatidylinositol 3-kinase Catalytic Subunit, Chain A, domain 4"/>
    <property type="match status" value="1"/>
</dbReference>
<dbReference type="PROSITE" id="PS50290">
    <property type="entry name" value="PI3_4_KINASE_3"/>
    <property type="match status" value="1"/>
</dbReference>
<dbReference type="InterPro" id="IPR037706">
    <property type="entry name" value="DNA-PK_dom"/>
</dbReference>
<keyword evidence="11" id="KW-0227">DNA damage</keyword>
<evidence type="ECO:0000259" key="19">
    <source>
        <dbReference type="PROSITE" id="PS51189"/>
    </source>
</evidence>
<dbReference type="Pfam" id="PF08163">
    <property type="entry name" value="DNAPKcs_CC3"/>
    <property type="match status" value="1"/>
</dbReference>
<evidence type="ECO:0000256" key="2">
    <source>
        <dbReference type="ARBA" id="ARBA00011031"/>
    </source>
</evidence>
<evidence type="ECO:0000313" key="21">
    <source>
        <dbReference type="EMBL" id="KAK6170524.1"/>
    </source>
</evidence>
<feature type="region of interest" description="Disordered" evidence="17">
    <location>
        <begin position="2674"/>
        <end position="2719"/>
    </location>
</feature>
<evidence type="ECO:0000313" key="22">
    <source>
        <dbReference type="Proteomes" id="UP001347796"/>
    </source>
</evidence>
<dbReference type="InterPro" id="IPR003152">
    <property type="entry name" value="FATC_dom"/>
</dbReference>
<feature type="domain" description="FATC" evidence="20">
    <location>
        <begin position="4099"/>
        <end position="4131"/>
    </location>
</feature>
<dbReference type="InterPro" id="IPR000403">
    <property type="entry name" value="PI3/4_kinase_cat_dom"/>
</dbReference>
<keyword evidence="15" id="KW-0234">DNA repair</keyword>
<dbReference type="Pfam" id="PF02259">
    <property type="entry name" value="FAT"/>
    <property type="match status" value="1"/>
</dbReference>
<proteinExistence type="inferred from homology"/>
<dbReference type="InterPro" id="IPR014009">
    <property type="entry name" value="PIK_FAT"/>
</dbReference>
<feature type="compositionally biased region" description="Basic and acidic residues" evidence="17">
    <location>
        <begin position="2058"/>
        <end position="2071"/>
    </location>
</feature>
<evidence type="ECO:0000256" key="3">
    <source>
        <dbReference type="ARBA" id="ARBA00012513"/>
    </source>
</evidence>
<dbReference type="GO" id="GO:0005524">
    <property type="term" value="F:ATP binding"/>
    <property type="evidence" value="ECO:0007669"/>
    <property type="project" value="UniProtKB-KW"/>
</dbReference>
<dbReference type="Pfam" id="PF02260">
    <property type="entry name" value="FATC"/>
    <property type="match status" value="1"/>
</dbReference>
<dbReference type="PROSITE" id="PS00915">
    <property type="entry name" value="PI3_4_KINASE_1"/>
    <property type="match status" value="1"/>
</dbReference>
<dbReference type="GO" id="GO:0004677">
    <property type="term" value="F:DNA-dependent protein kinase activity"/>
    <property type="evidence" value="ECO:0007669"/>
    <property type="project" value="InterPro"/>
</dbReference>
<dbReference type="InterPro" id="IPR045581">
    <property type="entry name" value="DNAPKcs_CC5"/>
</dbReference>
<dbReference type="InterPro" id="IPR046803">
    <property type="entry name" value="DNAPKcs_CC1-2"/>
</dbReference>
<evidence type="ECO:0000256" key="15">
    <source>
        <dbReference type="ARBA" id="ARBA00023204"/>
    </source>
</evidence>
<dbReference type="InterPro" id="IPR012582">
    <property type="entry name" value="DNAPKcs_CC3"/>
</dbReference>
<dbReference type="PROSITE" id="PS51190">
    <property type="entry name" value="FATC"/>
    <property type="match status" value="1"/>
</dbReference>
<dbReference type="EMBL" id="JAZGQO010000014">
    <property type="protein sequence ID" value="KAK6170524.1"/>
    <property type="molecule type" value="Genomic_DNA"/>
</dbReference>
<evidence type="ECO:0000256" key="14">
    <source>
        <dbReference type="ARBA" id="ARBA00022840"/>
    </source>
</evidence>
<comment type="subcellular location">
    <subcellularLocation>
        <location evidence="1">Nucleus</location>
        <location evidence="1">Nucleolus</location>
    </subcellularLocation>
</comment>
<reference evidence="21 22" key="1">
    <citation type="submission" date="2024-01" db="EMBL/GenBank/DDBJ databases">
        <title>The genome of the rayed Mediterranean limpet Patella caerulea (Linnaeus, 1758).</title>
        <authorList>
            <person name="Anh-Thu Weber A."/>
            <person name="Halstead-Nussloch G."/>
        </authorList>
    </citation>
    <scope>NUCLEOTIDE SEQUENCE [LARGE SCALE GENOMIC DNA]</scope>
    <source>
        <strain evidence="21">AATW-2023a</strain>
        <tissue evidence="21">Whole specimen</tissue>
    </source>
</reference>
<dbReference type="GO" id="GO:0006303">
    <property type="term" value="P:double-strand break repair via nonhomologous end joining"/>
    <property type="evidence" value="ECO:0007669"/>
    <property type="project" value="InterPro"/>
</dbReference>
<dbReference type="PANTHER" id="PTHR11139">
    <property type="entry name" value="ATAXIA TELANGIECTASIA MUTATED ATM -RELATED"/>
    <property type="match status" value="1"/>
</dbReference>
<dbReference type="PROSITE" id="PS51189">
    <property type="entry name" value="FAT"/>
    <property type="match status" value="1"/>
</dbReference>
<dbReference type="GO" id="GO:0005730">
    <property type="term" value="C:nucleolus"/>
    <property type="evidence" value="ECO:0007669"/>
    <property type="project" value="UniProtKB-SubCell"/>
</dbReference>
<evidence type="ECO:0000256" key="7">
    <source>
        <dbReference type="ARBA" id="ARBA00022553"/>
    </source>
</evidence>
<feature type="compositionally biased region" description="Polar residues" evidence="17">
    <location>
        <begin position="2674"/>
        <end position="2688"/>
    </location>
</feature>
<feature type="region of interest" description="Disordered" evidence="17">
    <location>
        <begin position="2057"/>
        <end position="2083"/>
    </location>
</feature>
<dbReference type="InterPro" id="IPR018936">
    <property type="entry name" value="PI3/4_kinase_CS"/>
</dbReference>
<evidence type="ECO:0000259" key="18">
    <source>
        <dbReference type="PROSITE" id="PS50290"/>
    </source>
</evidence>
<gene>
    <name evidence="21" type="ORF">SNE40_018898</name>
</gene>
<dbReference type="Gene3D" id="1.10.1070.11">
    <property type="entry name" value="Phosphatidylinositol 3-/4-kinase, catalytic domain"/>
    <property type="match status" value="1"/>
</dbReference>
<dbReference type="GO" id="GO:0008630">
    <property type="term" value="P:intrinsic apoptotic signaling pathway in response to DNA damage"/>
    <property type="evidence" value="ECO:0007669"/>
    <property type="project" value="TreeGrafter"/>
</dbReference>
<protein>
    <recommendedName>
        <fullName evidence="4">DNA-dependent protein kinase catalytic subunit</fullName>
        <ecNumber evidence="3">2.7.11.1</ecNumber>
    </recommendedName>
</protein>
<evidence type="ECO:0000256" key="9">
    <source>
        <dbReference type="ARBA" id="ARBA00022737"/>
    </source>
</evidence>
<dbReference type="SUPFAM" id="SSF48371">
    <property type="entry name" value="ARM repeat"/>
    <property type="match status" value="3"/>
</dbReference>
<dbReference type="EC" id="2.7.11.1" evidence="3"/>
<dbReference type="Pfam" id="PF00454">
    <property type="entry name" value="PI3_PI4_kinase"/>
    <property type="match status" value="1"/>
</dbReference>
<dbReference type="FunFam" id="1.10.1070.11:FF:000018">
    <property type="entry name" value="DNA-dependent protein kinase catalytic subunit"/>
    <property type="match status" value="1"/>
</dbReference>
<evidence type="ECO:0000256" key="12">
    <source>
        <dbReference type="ARBA" id="ARBA00022777"/>
    </source>
</evidence>
<keyword evidence="16" id="KW-0539">Nucleus</keyword>
<dbReference type="GO" id="GO:0000723">
    <property type="term" value="P:telomere maintenance"/>
    <property type="evidence" value="ECO:0007669"/>
    <property type="project" value="TreeGrafter"/>
</dbReference>
<dbReference type="InterPro" id="IPR036940">
    <property type="entry name" value="PI3/4_kinase_cat_sf"/>
</dbReference>
<keyword evidence="10" id="KW-0547">Nucleotide-binding</keyword>
<evidence type="ECO:0000256" key="1">
    <source>
        <dbReference type="ARBA" id="ARBA00004604"/>
    </source>
</evidence>
<dbReference type="InterPro" id="IPR050517">
    <property type="entry name" value="DDR_Repair_Kinase"/>
</dbReference>
<organism evidence="21 22">
    <name type="scientific">Patella caerulea</name>
    <name type="common">Rayed Mediterranean limpet</name>
    <dbReference type="NCBI Taxonomy" id="87958"/>
    <lineage>
        <taxon>Eukaryota</taxon>
        <taxon>Metazoa</taxon>
        <taxon>Spiralia</taxon>
        <taxon>Lophotrochozoa</taxon>
        <taxon>Mollusca</taxon>
        <taxon>Gastropoda</taxon>
        <taxon>Patellogastropoda</taxon>
        <taxon>Patelloidea</taxon>
        <taxon>Patellidae</taxon>
        <taxon>Patella</taxon>
    </lineage>
</organism>
<evidence type="ECO:0000256" key="13">
    <source>
        <dbReference type="ARBA" id="ARBA00022803"/>
    </source>
</evidence>
<comment type="similarity">
    <text evidence="2">Belongs to the PI3/PI4-kinase family.</text>
</comment>
<dbReference type="SMART" id="SM01344">
    <property type="entry name" value="NUC194"/>
    <property type="match status" value="1"/>
</dbReference>
<evidence type="ECO:0000256" key="11">
    <source>
        <dbReference type="ARBA" id="ARBA00022763"/>
    </source>
</evidence>
<name>A0AAN8J8T5_PATCE</name>
<dbReference type="InterPro" id="IPR011009">
    <property type="entry name" value="Kinase-like_dom_sf"/>
</dbReference>
<keyword evidence="8" id="KW-0808">Transferase</keyword>
<keyword evidence="7" id="KW-0597">Phosphoprotein</keyword>
<dbReference type="Pfam" id="PF20500">
    <property type="entry name" value="DNA-PKcs_N"/>
    <property type="match status" value="1"/>
</dbReference>
<keyword evidence="14" id="KW-0067">ATP-binding</keyword>
<dbReference type="InterPro" id="IPR046804">
    <property type="entry name" value="DNA-PKcs_N"/>
</dbReference>
<evidence type="ECO:0000256" key="6">
    <source>
        <dbReference type="ARBA" id="ARBA00022527"/>
    </source>
</evidence>
<keyword evidence="6" id="KW-0723">Serine/threonine-protein kinase</keyword>
<evidence type="ECO:0000256" key="10">
    <source>
        <dbReference type="ARBA" id="ARBA00022741"/>
    </source>
</evidence>
<comment type="caution">
    <text evidence="21">The sequence shown here is derived from an EMBL/GenBank/DDBJ whole genome shotgun (WGS) entry which is preliminary data.</text>
</comment>
<dbReference type="FunFam" id="3.30.1010.10:FF:000013">
    <property type="entry name" value="Protein kinase, DNA-activated, catalytic subunit"/>
    <property type="match status" value="1"/>
</dbReference>
<evidence type="ECO:0000256" key="4">
    <source>
        <dbReference type="ARBA" id="ARBA00018077"/>
    </source>
</evidence>
<dbReference type="SMART" id="SM00146">
    <property type="entry name" value="PI3Kc"/>
    <property type="match status" value="1"/>
</dbReference>
<evidence type="ECO:0000256" key="8">
    <source>
        <dbReference type="ARBA" id="ARBA00022679"/>
    </source>
</evidence>
<accession>A0AAN8J8T5</accession>
<dbReference type="InterPro" id="IPR003151">
    <property type="entry name" value="PIK-rel_kinase_FAT"/>
</dbReference>
<keyword evidence="9" id="KW-0677">Repeat</keyword>
<keyword evidence="12" id="KW-0418">Kinase</keyword>
<evidence type="ECO:0000259" key="20">
    <source>
        <dbReference type="PROSITE" id="PS51190"/>
    </source>
</evidence>
<dbReference type="GO" id="GO:0042254">
    <property type="term" value="P:ribosome biogenesis"/>
    <property type="evidence" value="ECO:0007669"/>
    <property type="project" value="UniProtKB-KW"/>
</dbReference>
<dbReference type="InterPro" id="IPR016024">
    <property type="entry name" value="ARM-type_fold"/>
</dbReference>
<keyword evidence="5" id="KW-0690">Ribosome biogenesis</keyword>
<dbReference type="SUPFAM" id="SSF56112">
    <property type="entry name" value="Protein kinase-like (PK-like)"/>
    <property type="match status" value="1"/>
</dbReference>
<keyword evidence="13" id="KW-0802">TPR repeat</keyword>
<dbReference type="Proteomes" id="UP001347796">
    <property type="component" value="Unassembled WGS sequence"/>
</dbReference>